<keyword evidence="1" id="KW-1133">Transmembrane helix</keyword>
<reference evidence="2" key="1">
    <citation type="journal article" date="2015" name="Nature">
        <title>Complex archaea that bridge the gap between prokaryotes and eukaryotes.</title>
        <authorList>
            <person name="Spang A."/>
            <person name="Saw J.H."/>
            <person name="Jorgensen S.L."/>
            <person name="Zaremba-Niedzwiedzka K."/>
            <person name="Martijn J."/>
            <person name="Lind A.E."/>
            <person name="van Eijk R."/>
            <person name="Schleper C."/>
            <person name="Guy L."/>
            <person name="Ettema T.J."/>
        </authorList>
    </citation>
    <scope>NUCLEOTIDE SEQUENCE</scope>
</reference>
<proteinExistence type="predicted"/>
<dbReference type="AlphaFoldDB" id="A0A0F8ZRL0"/>
<comment type="caution">
    <text evidence="2">The sequence shown here is derived from an EMBL/GenBank/DDBJ whole genome shotgun (WGS) entry which is preliminary data.</text>
</comment>
<keyword evidence="1" id="KW-0812">Transmembrane</keyword>
<protein>
    <submittedName>
        <fullName evidence="2">Uncharacterized protein</fullName>
    </submittedName>
</protein>
<accession>A0A0F8ZRL0</accession>
<organism evidence="2">
    <name type="scientific">marine sediment metagenome</name>
    <dbReference type="NCBI Taxonomy" id="412755"/>
    <lineage>
        <taxon>unclassified sequences</taxon>
        <taxon>metagenomes</taxon>
        <taxon>ecological metagenomes</taxon>
    </lineage>
</organism>
<gene>
    <name evidence="2" type="ORF">LCGC14_3002920</name>
</gene>
<name>A0A0F8ZRL0_9ZZZZ</name>
<dbReference type="EMBL" id="LAZR01061923">
    <property type="protein sequence ID" value="KKK62581.1"/>
    <property type="molecule type" value="Genomic_DNA"/>
</dbReference>
<evidence type="ECO:0000256" key="1">
    <source>
        <dbReference type="SAM" id="Phobius"/>
    </source>
</evidence>
<feature type="non-terminal residue" evidence="2">
    <location>
        <position position="25"/>
    </location>
</feature>
<sequence>MENYTIPIWAGLAYLLFNIMVQALT</sequence>
<evidence type="ECO:0000313" key="2">
    <source>
        <dbReference type="EMBL" id="KKK62581.1"/>
    </source>
</evidence>
<feature type="transmembrane region" description="Helical" evidence="1">
    <location>
        <begin position="6"/>
        <end position="24"/>
    </location>
</feature>
<keyword evidence="1" id="KW-0472">Membrane</keyword>